<dbReference type="GO" id="GO:0004519">
    <property type="term" value="F:endonuclease activity"/>
    <property type="evidence" value="ECO:0007669"/>
    <property type="project" value="UniProtKB-KW"/>
</dbReference>
<dbReference type="CDD" id="cd09274">
    <property type="entry name" value="RNase_HI_RT_Ty3"/>
    <property type="match status" value="1"/>
</dbReference>
<dbReference type="EMBL" id="CP045902">
    <property type="protein sequence ID" value="QQP38151.1"/>
    <property type="molecule type" value="Genomic_DNA"/>
</dbReference>
<dbReference type="PANTHER" id="PTHR37984:SF5">
    <property type="entry name" value="PROTEIN NYNRIN-LIKE"/>
    <property type="match status" value="1"/>
</dbReference>
<keyword evidence="4" id="KW-0540">Nuclease</keyword>
<dbReference type="FunFam" id="3.10.20.370:FF:000001">
    <property type="entry name" value="Retrovirus-related Pol polyprotein from transposon 17.6-like protein"/>
    <property type="match status" value="1"/>
</dbReference>
<dbReference type="Proteomes" id="UP000595437">
    <property type="component" value="Chromosome 13"/>
</dbReference>
<evidence type="ECO:0000256" key="2">
    <source>
        <dbReference type="ARBA" id="ARBA00022679"/>
    </source>
</evidence>
<protein>
    <submittedName>
        <fullName evidence="10">Pol polyprotein</fullName>
    </submittedName>
</protein>
<evidence type="ECO:0000256" key="6">
    <source>
        <dbReference type="ARBA" id="ARBA00022801"/>
    </source>
</evidence>
<name>A0A7T8GVA0_CALRO</name>
<dbReference type="InterPro" id="IPR050951">
    <property type="entry name" value="Retrovirus_Pol_polyprotein"/>
</dbReference>
<gene>
    <name evidence="10" type="ORF">FKW44_018649</name>
</gene>
<reference evidence="11" key="1">
    <citation type="submission" date="2021-01" db="EMBL/GenBank/DDBJ databases">
        <title>Caligus Genome Assembly.</title>
        <authorList>
            <person name="Gallardo-Escarate C."/>
        </authorList>
    </citation>
    <scope>NUCLEOTIDE SEQUENCE [LARGE SCALE GENOMIC DNA]</scope>
</reference>
<dbReference type="PROSITE" id="PS50878">
    <property type="entry name" value="RT_POL"/>
    <property type="match status" value="1"/>
</dbReference>
<dbReference type="OrthoDB" id="6379928at2759"/>
<evidence type="ECO:0000256" key="1">
    <source>
        <dbReference type="ARBA" id="ARBA00022670"/>
    </source>
</evidence>
<evidence type="ECO:0000256" key="5">
    <source>
        <dbReference type="ARBA" id="ARBA00022759"/>
    </source>
</evidence>
<evidence type="ECO:0000256" key="4">
    <source>
        <dbReference type="ARBA" id="ARBA00022722"/>
    </source>
</evidence>
<keyword evidence="2" id="KW-0808">Transferase</keyword>
<keyword evidence="3" id="KW-0548">Nucleotidyltransferase</keyword>
<keyword evidence="6" id="KW-0378">Hydrolase</keyword>
<dbReference type="Gene3D" id="3.10.10.10">
    <property type="entry name" value="HIV Type 1 Reverse Transcriptase, subunit A, domain 1"/>
    <property type="match status" value="1"/>
</dbReference>
<evidence type="ECO:0000256" key="8">
    <source>
        <dbReference type="ARBA" id="ARBA00023268"/>
    </source>
</evidence>
<dbReference type="AlphaFoldDB" id="A0A7T8GVA0"/>
<evidence type="ECO:0000313" key="11">
    <source>
        <dbReference type="Proteomes" id="UP000595437"/>
    </source>
</evidence>
<keyword evidence="1" id="KW-0645">Protease</keyword>
<dbReference type="InterPro" id="IPR041577">
    <property type="entry name" value="RT_RNaseH_2"/>
</dbReference>
<dbReference type="GO" id="GO:0008233">
    <property type="term" value="F:peptidase activity"/>
    <property type="evidence" value="ECO:0007669"/>
    <property type="project" value="UniProtKB-KW"/>
</dbReference>
<organism evidence="10 11">
    <name type="scientific">Caligus rogercresseyi</name>
    <name type="common">Sea louse</name>
    <dbReference type="NCBI Taxonomy" id="217165"/>
    <lineage>
        <taxon>Eukaryota</taxon>
        <taxon>Metazoa</taxon>
        <taxon>Ecdysozoa</taxon>
        <taxon>Arthropoda</taxon>
        <taxon>Crustacea</taxon>
        <taxon>Multicrustacea</taxon>
        <taxon>Hexanauplia</taxon>
        <taxon>Copepoda</taxon>
        <taxon>Siphonostomatoida</taxon>
        <taxon>Caligidae</taxon>
        <taxon>Caligus</taxon>
    </lineage>
</organism>
<sequence length="304" mass="34290">MDDRYPIPHMHDLNSKLKGCKKFSVLDLQKGYYQIPMAKGDIPKTAVITPFGCFEFLRMPFGLKNAAQAFQRLMDSIFSGLPFTFIYLDDILIASPDSSTHYEHLRQVFKLLSDHGLILNRNKCAIHQDELTFIGHQVSLSGIAPLRERVAQIESMVVPTNKAEVQRFLGMINFYRRFVPNMAQVVLPLTELTKGKAKSVTWNQEAQAAFDTVKAALANATMLVHPSSSSQTTLTTDASDTAIGAELAQRQDDSTWKPLAFFSRKLTVAEKNYSTLDRELLAIYAAIHHFRYFVEGRPFTVLSH</sequence>
<evidence type="ECO:0000313" key="10">
    <source>
        <dbReference type="EMBL" id="QQP38151.1"/>
    </source>
</evidence>
<evidence type="ECO:0000256" key="3">
    <source>
        <dbReference type="ARBA" id="ARBA00022695"/>
    </source>
</evidence>
<dbReference type="InterPro" id="IPR043128">
    <property type="entry name" value="Rev_trsase/Diguanyl_cyclase"/>
</dbReference>
<dbReference type="FunFam" id="3.10.10.10:FF:000007">
    <property type="entry name" value="Retrovirus-related Pol polyprotein from transposon 17.6-like Protein"/>
    <property type="match status" value="1"/>
</dbReference>
<feature type="domain" description="Reverse transcriptase" evidence="9">
    <location>
        <begin position="1"/>
        <end position="138"/>
    </location>
</feature>
<dbReference type="PANTHER" id="PTHR37984">
    <property type="entry name" value="PROTEIN CBG26694"/>
    <property type="match status" value="1"/>
</dbReference>
<dbReference type="Pfam" id="PF17919">
    <property type="entry name" value="RT_RNaseH_2"/>
    <property type="match status" value="1"/>
</dbReference>
<dbReference type="GO" id="GO:0006508">
    <property type="term" value="P:proteolysis"/>
    <property type="evidence" value="ECO:0007669"/>
    <property type="project" value="UniProtKB-KW"/>
</dbReference>
<dbReference type="Pfam" id="PF00078">
    <property type="entry name" value="RVT_1"/>
    <property type="match status" value="1"/>
</dbReference>
<evidence type="ECO:0000256" key="7">
    <source>
        <dbReference type="ARBA" id="ARBA00022918"/>
    </source>
</evidence>
<keyword evidence="7" id="KW-0695">RNA-directed DNA polymerase</keyword>
<dbReference type="SUPFAM" id="SSF56672">
    <property type="entry name" value="DNA/RNA polymerases"/>
    <property type="match status" value="1"/>
</dbReference>
<accession>A0A7T8GVA0</accession>
<evidence type="ECO:0000259" key="9">
    <source>
        <dbReference type="PROSITE" id="PS50878"/>
    </source>
</evidence>
<keyword evidence="11" id="KW-1185">Reference proteome</keyword>
<proteinExistence type="predicted"/>
<dbReference type="InterPro" id="IPR000477">
    <property type="entry name" value="RT_dom"/>
</dbReference>
<dbReference type="FunFam" id="3.30.70.270:FF:000026">
    <property type="entry name" value="Transposon Ty3-G Gag-Pol polyprotein"/>
    <property type="match status" value="1"/>
</dbReference>
<dbReference type="CDD" id="cd01647">
    <property type="entry name" value="RT_LTR"/>
    <property type="match status" value="1"/>
</dbReference>
<dbReference type="InterPro" id="IPR043502">
    <property type="entry name" value="DNA/RNA_pol_sf"/>
</dbReference>
<dbReference type="Gene3D" id="3.30.70.270">
    <property type="match status" value="2"/>
</dbReference>
<keyword evidence="5" id="KW-0255">Endonuclease</keyword>
<keyword evidence="8" id="KW-0511">Multifunctional enzyme</keyword>
<dbReference type="GO" id="GO:0003964">
    <property type="term" value="F:RNA-directed DNA polymerase activity"/>
    <property type="evidence" value="ECO:0007669"/>
    <property type="project" value="UniProtKB-KW"/>
</dbReference>